<evidence type="ECO:0000259" key="1">
    <source>
        <dbReference type="Pfam" id="PF00535"/>
    </source>
</evidence>
<dbReference type="PANTHER" id="PTHR43685">
    <property type="entry name" value="GLYCOSYLTRANSFERASE"/>
    <property type="match status" value="1"/>
</dbReference>
<evidence type="ECO:0000313" key="3">
    <source>
        <dbReference type="Proteomes" id="UP001244586"/>
    </source>
</evidence>
<evidence type="ECO:0000313" key="2">
    <source>
        <dbReference type="EMBL" id="WMG18789.1"/>
    </source>
</evidence>
<dbReference type="GO" id="GO:0016757">
    <property type="term" value="F:glycosyltransferase activity"/>
    <property type="evidence" value="ECO:0007669"/>
    <property type="project" value="UniProtKB-KW"/>
</dbReference>
<reference evidence="2 3" key="1">
    <citation type="submission" date="2023-04" db="EMBL/GenBank/DDBJ databases">
        <title>Acinetobacter johnsonii isolate AYTCM encoding NDM-1, OXA-58 and PER-1.</title>
        <authorList>
            <person name="Tian C."/>
            <person name="Wang S."/>
            <person name="Fan X."/>
            <person name="Xia D."/>
        </authorList>
    </citation>
    <scope>NUCLEOTIDE SEQUENCE [LARGE SCALE GENOMIC DNA]</scope>
    <source>
        <strain evidence="2 3">AYTCM</strain>
    </source>
</reference>
<dbReference type="PANTHER" id="PTHR43685:SF2">
    <property type="entry name" value="GLYCOSYLTRANSFERASE 2-LIKE DOMAIN-CONTAINING PROTEIN"/>
    <property type="match status" value="1"/>
</dbReference>
<dbReference type="EMBL" id="CP121776">
    <property type="protein sequence ID" value="WMG18789.1"/>
    <property type="molecule type" value="Genomic_DNA"/>
</dbReference>
<keyword evidence="3" id="KW-1185">Reference proteome</keyword>
<gene>
    <name evidence="2" type="ORF">QBJ73_04085</name>
</gene>
<dbReference type="Proteomes" id="UP001244586">
    <property type="component" value="Chromosome"/>
</dbReference>
<organism evidence="2 3">
    <name type="scientific">Acinetobacter johnsonii</name>
    <dbReference type="NCBI Taxonomy" id="40214"/>
    <lineage>
        <taxon>Bacteria</taxon>
        <taxon>Pseudomonadati</taxon>
        <taxon>Pseudomonadota</taxon>
        <taxon>Gammaproteobacteria</taxon>
        <taxon>Moraxellales</taxon>
        <taxon>Moraxellaceae</taxon>
        <taxon>Acinetobacter</taxon>
    </lineage>
</organism>
<dbReference type="InterPro" id="IPR001173">
    <property type="entry name" value="Glyco_trans_2-like"/>
</dbReference>
<keyword evidence="2" id="KW-0808">Transferase</keyword>
<sequence>MMEPLISVYIPTYNRLELLKRAVQSVQNQTYKNFEIIIVDDNSSDGTQDFLVGLTKVDSRIRYFFKDKNSGACVSRNIAINLAQGELITGLDDDDYFLPHRLEFFLDYWVNKKREDSIALFTSNIKSEKSNQAKEHSLFSKKYFKKDDLLFANYVGNQIFTETKTLRQVSGFDESFCMWQDLELWYRVGDLGNFEHVDKPTYFFDTSHLYGRISEAKSEKIFKTVEQFSEKNQLNNFKKRMLNNHLYNYKVIHKDRFANFIKEILKLSIIMRNFFK</sequence>
<dbReference type="InterPro" id="IPR050834">
    <property type="entry name" value="Glycosyltransf_2"/>
</dbReference>
<keyword evidence="2" id="KW-0328">Glycosyltransferase</keyword>
<protein>
    <submittedName>
        <fullName evidence="2">Glycosyltransferase</fullName>
        <ecNumber evidence="2">2.4.-.-</ecNumber>
    </submittedName>
</protein>
<proteinExistence type="predicted"/>
<dbReference type="RefSeq" id="WP_218289226.1">
    <property type="nucleotide sequence ID" value="NZ_CP121776.1"/>
</dbReference>
<dbReference type="Pfam" id="PF00535">
    <property type="entry name" value="Glycos_transf_2"/>
    <property type="match status" value="1"/>
</dbReference>
<name>A0AAJ6LFU8_ACIJO</name>
<dbReference type="AlphaFoldDB" id="A0AAJ6LFU8"/>
<feature type="domain" description="Glycosyltransferase 2-like" evidence="1">
    <location>
        <begin position="7"/>
        <end position="150"/>
    </location>
</feature>
<accession>A0AAJ6LFU8</accession>
<dbReference type="EC" id="2.4.-.-" evidence="2"/>